<gene>
    <name evidence="2" type="ORF">I316_04314</name>
</gene>
<evidence type="ECO:0000313" key="3">
    <source>
        <dbReference type="Proteomes" id="UP000092666"/>
    </source>
</evidence>
<feature type="region of interest" description="Disordered" evidence="1">
    <location>
        <begin position="1"/>
        <end position="42"/>
    </location>
</feature>
<reference evidence="3" key="2">
    <citation type="submission" date="2013-12" db="EMBL/GenBank/DDBJ databases">
        <title>Evolution of pathogenesis and genome organization in the Tremellales.</title>
        <authorList>
            <person name="Cuomo C."/>
            <person name="Litvintseva A."/>
            <person name="Heitman J."/>
            <person name="Chen Y."/>
            <person name="Sun S."/>
            <person name="Springer D."/>
            <person name="Dromer F."/>
            <person name="Young S."/>
            <person name="Zeng Q."/>
            <person name="Chapman S."/>
            <person name="Gujja S."/>
            <person name="Saif S."/>
            <person name="Birren B."/>
        </authorList>
    </citation>
    <scope>NUCLEOTIDE SEQUENCE [LARGE SCALE GENOMIC DNA]</scope>
    <source>
        <strain evidence="3">BCC8398</strain>
    </source>
</reference>
<accession>A0A1B9GSM6</accession>
<name>A0A1B9GSM6_9TREE</name>
<keyword evidence="3" id="KW-1185">Reference proteome</keyword>
<evidence type="ECO:0000256" key="1">
    <source>
        <dbReference type="SAM" id="MobiDB-lite"/>
    </source>
</evidence>
<dbReference type="EMBL" id="KI669502">
    <property type="protein sequence ID" value="OCF33968.1"/>
    <property type="molecule type" value="Genomic_DNA"/>
</dbReference>
<evidence type="ECO:0000313" key="2">
    <source>
        <dbReference type="EMBL" id="OCF33968.1"/>
    </source>
</evidence>
<protein>
    <submittedName>
        <fullName evidence="2">Uncharacterized protein</fullName>
    </submittedName>
</protein>
<feature type="compositionally biased region" description="Polar residues" evidence="1">
    <location>
        <begin position="13"/>
        <end position="33"/>
    </location>
</feature>
<reference evidence="2 3" key="1">
    <citation type="submission" date="2013-07" db="EMBL/GenBank/DDBJ databases">
        <title>The Genome Sequence of Cryptococcus heveanensis BCC8398.</title>
        <authorList>
            <consortium name="The Broad Institute Genome Sequencing Platform"/>
            <person name="Cuomo C."/>
            <person name="Litvintseva A."/>
            <person name="Chen Y."/>
            <person name="Heitman J."/>
            <person name="Sun S."/>
            <person name="Springer D."/>
            <person name="Dromer F."/>
            <person name="Young S.K."/>
            <person name="Zeng Q."/>
            <person name="Gargeya S."/>
            <person name="Fitzgerald M."/>
            <person name="Abouelleil A."/>
            <person name="Alvarado L."/>
            <person name="Berlin A.M."/>
            <person name="Chapman S.B."/>
            <person name="Dewar J."/>
            <person name="Goldberg J."/>
            <person name="Griggs A."/>
            <person name="Gujja S."/>
            <person name="Hansen M."/>
            <person name="Howarth C."/>
            <person name="Imamovic A."/>
            <person name="Larimer J."/>
            <person name="McCowan C."/>
            <person name="Murphy C."/>
            <person name="Pearson M."/>
            <person name="Priest M."/>
            <person name="Roberts A."/>
            <person name="Saif S."/>
            <person name="Shea T."/>
            <person name="Sykes S."/>
            <person name="Wortman J."/>
            <person name="Nusbaum C."/>
            <person name="Birren B."/>
        </authorList>
    </citation>
    <scope>NUCLEOTIDE SEQUENCE [LARGE SCALE GENOMIC DNA]</scope>
    <source>
        <strain evidence="2 3">BCC8398</strain>
    </source>
</reference>
<sequence>MPAKRKAPHSEAATVTATSKRQHTQRSSPASSETTKKASEADVTIDTKKTKVTQSSSQEGKTATAVRVPSLEEFSVGAKDLNVIVLQPGVEPSAGSGRYDIKLSAMPTEMSTGSVASRSAFEQI</sequence>
<proteinExistence type="predicted"/>
<dbReference type="AlphaFoldDB" id="A0A1B9GSM6"/>
<organism evidence="2 3">
    <name type="scientific">Kwoniella heveanensis BCC8398</name>
    <dbReference type="NCBI Taxonomy" id="1296120"/>
    <lineage>
        <taxon>Eukaryota</taxon>
        <taxon>Fungi</taxon>
        <taxon>Dikarya</taxon>
        <taxon>Basidiomycota</taxon>
        <taxon>Agaricomycotina</taxon>
        <taxon>Tremellomycetes</taxon>
        <taxon>Tremellales</taxon>
        <taxon>Cryptococcaceae</taxon>
        <taxon>Kwoniella</taxon>
    </lineage>
</organism>
<dbReference type="Proteomes" id="UP000092666">
    <property type="component" value="Unassembled WGS sequence"/>
</dbReference>